<dbReference type="EMBL" id="BPQR01000084">
    <property type="protein sequence ID" value="GJE08680.1"/>
    <property type="molecule type" value="Genomic_DNA"/>
</dbReference>
<evidence type="ECO:0000313" key="2">
    <source>
        <dbReference type="Proteomes" id="UP001055102"/>
    </source>
</evidence>
<protein>
    <submittedName>
        <fullName evidence="1">Uncharacterized protein</fullName>
    </submittedName>
</protein>
<organism evidence="1 2">
    <name type="scientific">Methylobacterium jeotgali</name>
    <dbReference type="NCBI Taxonomy" id="381630"/>
    <lineage>
        <taxon>Bacteria</taxon>
        <taxon>Pseudomonadati</taxon>
        <taxon>Pseudomonadota</taxon>
        <taxon>Alphaproteobacteria</taxon>
        <taxon>Hyphomicrobiales</taxon>
        <taxon>Methylobacteriaceae</taxon>
        <taxon>Methylobacterium</taxon>
    </lineage>
</organism>
<gene>
    <name evidence="1" type="ORF">AOPFMNJM_4023</name>
</gene>
<reference evidence="1" key="1">
    <citation type="journal article" date="2021" name="Front. Microbiol.">
        <title>Comprehensive Comparative Genomics and Phenotyping of Methylobacterium Species.</title>
        <authorList>
            <person name="Alessa O."/>
            <person name="Ogura Y."/>
            <person name="Fujitani Y."/>
            <person name="Takami H."/>
            <person name="Hayashi T."/>
            <person name="Sahin N."/>
            <person name="Tani A."/>
        </authorList>
    </citation>
    <scope>NUCLEOTIDE SEQUENCE</scope>
    <source>
        <strain evidence="1">LMG 23639</strain>
    </source>
</reference>
<dbReference type="Proteomes" id="UP001055102">
    <property type="component" value="Unassembled WGS sequence"/>
</dbReference>
<sequence>MAPHEDGDEIREALASLRDEADRAAGMGLKRMPDSLRGIADQLEAALTAARADNARLREALEPFLRTFAAMKVAGLTPGDTFAVHPEAPIGDVLDGTHQPRVADLLALDCAALQQEHPHG</sequence>
<name>A0ABQ4T1L1_9HYPH</name>
<reference evidence="1" key="2">
    <citation type="submission" date="2021-08" db="EMBL/GenBank/DDBJ databases">
        <authorList>
            <person name="Tani A."/>
            <person name="Ola A."/>
            <person name="Ogura Y."/>
            <person name="Katsura K."/>
            <person name="Hayashi T."/>
        </authorList>
    </citation>
    <scope>NUCLEOTIDE SEQUENCE</scope>
    <source>
        <strain evidence="1">LMG 23639</strain>
    </source>
</reference>
<dbReference type="RefSeq" id="WP_238278588.1">
    <property type="nucleotide sequence ID" value="NZ_BPQR01000084.1"/>
</dbReference>
<accession>A0ABQ4T1L1</accession>
<comment type="caution">
    <text evidence="1">The sequence shown here is derived from an EMBL/GenBank/DDBJ whole genome shotgun (WGS) entry which is preliminary data.</text>
</comment>
<evidence type="ECO:0000313" key="1">
    <source>
        <dbReference type="EMBL" id="GJE08680.1"/>
    </source>
</evidence>
<proteinExistence type="predicted"/>
<keyword evidence="2" id="KW-1185">Reference proteome</keyword>